<gene>
    <name evidence="1" type="ORF">GCM10007853_24310</name>
</gene>
<dbReference type="InterPro" id="IPR009045">
    <property type="entry name" value="Zn_M74/Hedgehog-like"/>
</dbReference>
<proteinExistence type="predicted"/>
<organism evidence="1 2">
    <name type="scientific">Algimonas ampicilliniresistens</name>
    <dbReference type="NCBI Taxonomy" id="1298735"/>
    <lineage>
        <taxon>Bacteria</taxon>
        <taxon>Pseudomonadati</taxon>
        <taxon>Pseudomonadota</taxon>
        <taxon>Alphaproteobacteria</taxon>
        <taxon>Maricaulales</taxon>
        <taxon>Robiginitomaculaceae</taxon>
        <taxon>Algimonas</taxon>
    </lineage>
</organism>
<evidence type="ECO:0000313" key="2">
    <source>
        <dbReference type="Proteomes" id="UP001161391"/>
    </source>
</evidence>
<accession>A0ABQ5VC53</accession>
<comment type="caution">
    <text evidence="1">The sequence shown here is derived from an EMBL/GenBank/DDBJ whole genome shotgun (WGS) entry which is preliminary data.</text>
</comment>
<dbReference type="Proteomes" id="UP001161391">
    <property type="component" value="Unassembled WGS sequence"/>
</dbReference>
<protein>
    <recommendedName>
        <fullName evidence="3">Peptidase M15</fullName>
    </recommendedName>
</protein>
<dbReference type="EMBL" id="BSNK01000002">
    <property type="protein sequence ID" value="GLQ24557.1"/>
    <property type="molecule type" value="Genomic_DNA"/>
</dbReference>
<evidence type="ECO:0008006" key="3">
    <source>
        <dbReference type="Google" id="ProtNLM"/>
    </source>
</evidence>
<sequence>MKKPESVVSLTELGRVQLSDNFFMRDMLYSEVANHHGMPNVPDFPDIAIETGSRLCQELLEPLQKTFGKISIRSAYRSPSVNAFCNEKQKNGKSGYSCASNAANYAHHIWDYPDTNGHKGALATVVVNRYIDYFDRTQDWQSLAWWIHDHLPYGSLYFYPKLCAFNIGWHENPARRIDSYVAPKGCLTKPGMDNHGGDHSNHYNEAIKRLNT</sequence>
<reference evidence="1" key="1">
    <citation type="journal article" date="2014" name="Int. J. Syst. Evol. Microbiol.">
        <title>Complete genome of a new Firmicutes species belonging to the dominant human colonic microbiota ('Ruminococcus bicirculans') reveals two chromosomes and a selective capacity to utilize plant glucans.</title>
        <authorList>
            <consortium name="NISC Comparative Sequencing Program"/>
            <person name="Wegmann U."/>
            <person name="Louis P."/>
            <person name="Goesmann A."/>
            <person name="Henrissat B."/>
            <person name="Duncan S.H."/>
            <person name="Flint H.J."/>
        </authorList>
    </citation>
    <scope>NUCLEOTIDE SEQUENCE</scope>
    <source>
        <strain evidence="1">NBRC 108219</strain>
    </source>
</reference>
<keyword evidence="2" id="KW-1185">Reference proteome</keyword>
<evidence type="ECO:0000313" key="1">
    <source>
        <dbReference type="EMBL" id="GLQ24557.1"/>
    </source>
</evidence>
<dbReference type="RefSeq" id="WP_284391113.1">
    <property type="nucleotide sequence ID" value="NZ_BSNK01000002.1"/>
</dbReference>
<name>A0ABQ5VC53_9PROT</name>
<dbReference type="SUPFAM" id="SSF55166">
    <property type="entry name" value="Hedgehog/DD-peptidase"/>
    <property type="match status" value="1"/>
</dbReference>
<reference evidence="1" key="2">
    <citation type="submission" date="2023-01" db="EMBL/GenBank/DDBJ databases">
        <title>Draft genome sequence of Algimonas ampicilliniresistens strain NBRC 108219.</title>
        <authorList>
            <person name="Sun Q."/>
            <person name="Mori K."/>
        </authorList>
    </citation>
    <scope>NUCLEOTIDE SEQUENCE</scope>
    <source>
        <strain evidence="1">NBRC 108219</strain>
    </source>
</reference>